<feature type="domain" description="F-box" evidence="1">
    <location>
        <begin position="71"/>
        <end position="120"/>
    </location>
</feature>
<dbReference type="AlphaFoldDB" id="A0A074RSC4"/>
<proteinExistence type="predicted"/>
<dbReference type="EMBL" id="AZST01000328">
    <property type="protein sequence ID" value="KEP49739.1"/>
    <property type="molecule type" value="Genomic_DNA"/>
</dbReference>
<protein>
    <recommendedName>
        <fullName evidence="1">F-box domain-containing protein</fullName>
    </recommendedName>
</protein>
<dbReference type="InterPro" id="IPR036047">
    <property type="entry name" value="F-box-like_dom_sf"/>
</dbReference>
<evidence type="ECO:0000313" key="2">
    <source>
        <dbReference type="EMBL" id="KEP49739.1"/>
    </source>
</evidence>
<dbReference type="Proteomes" id="UP000027456">
    <property type="component" value="Unassembled WGS sequence"/>
</dbReference>
<dbReference type="HOGENOM" id="CLU_010790_1_0_1"/>
<dbReference type="OrthoDB" id="2322499at2759"/>
<accession>A0A074RSC4</accession>
<name>A0A074RSC4_9AGAM</name>
<dbReference type="InterPro" id="IPR001810">
    <property type="entry name" value="F-box_dom"/>
</dbReference>
<organism evidence="2 3">
    <name type="scientific">Rhizoctonia solani 123E</name>
    <dbReference type="NCBI Taxonomy" id="1423351"/>
    <lineage>
        <taxon>Eukaryota</taxon>
        <taxon>Fungi</taxon>
        <taxon>Dikarya</taxon>
        <taxon>Basidiomycota</taxon>
        <taxon>Agaricomycotina</taxon>
        <taxon>Agaricomycetes</taxon>
        <taxon>Cantharellales</taxon>
        <taxon>Ceratobasidiaceae</taxon>
        <taxon>Rhizoctonia</taxon>
    </lineage>
</organism>
<sequence length="742" mass="85049">MPRRSSSQSTIVNLAGKRVQKDAITVMDDVGQSAEFIKSKQEEQQSQPGKRQRTANQLVNPANDETHVGKLGGLANLPTEVFTEIASHLWPLDIINLTRSSKSFRSLLLNRSSIHIWQKAANNVPGLPGCPPDMNLPLYLAFMFVETCTSCGEGEHMEADTILRVRLCVPCRQSCLIPWNDVPPDIMPIIAHSAEIAPIPQQSNAYSLQYDVLSLVAEYEEKKGLNNARTFRVWAAKKRRLVNTRFMYAYKMRKFLKAMDLVRERKMDDIKAERKEEIKHRLEELGWTREDMNFSYRGCLHQAEWFQLVSQPKPLTEREWTDLEPQLIPLLKANRERRLYVQFQKRQDDRRGRLAELLRAIKQQDGFTVQMPTQHPATLVSGSLITASYEPPFPELNYMLDCPVVLDLYETDRTATELEAKFEQHRVEIERYITEWKARIQTHCSKLARQGLKNTKNILQPSLVSNNQPDPFADLSDDIKLLLRADSFFITTAQFYSERPVTYGSVLKFEGLLGTYTALGAAIPKAPPSLDGISWNAEAHNAAQELLACLGLSDVSYLEMTDKSVYTCGRCHDTENKTWEEMVYHYVQQKQKYAKIRKETWLTKEGIVYKDVHDPAQFTRLPLVRYSGVQATEVEQYECKVCAEAVILGEVIASEEKLMQHLANVHGITDPVSGKHYAPQIAEESESQSSESGCDDLDEMCEGGCDYACDLHLHCEHDRRRNKHQNYRLRCYFDSEGDEERW</sequence>
<gene>
    <name evidence="2" type="ORF">V565_094210</name>
</gene>
<evidence type="ECO:0000313" key="3">
    <source>
        <dbReference type="Proteomes" id="UP000027456"/>
    </source>
</evidence>
<keyword evidence="3" id="KW-1185">Reference proteome</keyword>
<comment type="caution">
    <text evidence="2">The sequence shown here is derived from an EMBL/GenBank/DDBJ whole genome shotgun (WGS) entry which is preliminary data.</text>
</comment>
<evidence type="ECO:0000259" key="1">
    <source>
        <dbReference type="PROSITE" id="PS50181"/>
    </source>
</evidence>
<dbReference type="PROSITE" id="PS50181">
    <property type="entry name" value="FBOX"/>
    <property type="match status" value="1"/>
</dbReference>
<reference evidence="2 3" key="1">
    <citation type="submission" date="2013-12" db="EMBL/GenBank/DDBJ databases">
        <authorList>
            <person name="Cubeta M."/>
            <person name="Pakala S."/>
            <person name="Fedorova N."/>
            <person name="Thomas E."/>
            <person name="Dean R."/>
            <person name="Jabaji S."/>
            <person name="Neate S."/>
            <person name="Toda T."/>
            <person name="Tavantzis S."/>
            <person name="Vilgalys R."/>
            <person name="Bharathan N."/>
            <person name="Pakala S."/>
            <person name="Losada L.S."/>
            <person name="Zafar N."/>
            <person name="Nierman W."/>
        </authorList>
    </citation>
    <scope>NUCLEOTIDE SEQUENCE [LARGE SCALE GENOMIC DNA]</scope>
    <source>
        <strain evidence="2 3">123E</strain>
    </source>
</reference>
<dbReference type="SUPFAM" id="SSF81383">
    <property type="entry name" value="F-box domain"/>
    <property type="match status" value="1"/>
</dbReference>